<dbReference type="InterPro" id="IPR010090">
    <property type="entry name" value="Phage_tape_meas"/>
</dbReference>
<dbReference type="PANTHER" id="PTHR37813:SF1">
    <property type="entry name" value="FELS-2 PROPHAGE PROTEIN"/>
    <property type="match status" value="1"/>
</dbReference>
<name>A0A7T2YWK8_9BURK</name>
<dbReference type="NCBIfam" id="TIGR01760">
    <property type="entry name" value="tape_meas_TP901"/>
    <property type="match status" value="1"/>
</dbReference>
<gene>
    <name evidence="4" type="ORF">I6G47_09580</name>
</gene>
<proteinExistence type="predicted"/>
<feature type="region of interest" description="Disordered" evidence="2">
    <location>
        <begin position="752"/>
        <end position="789"/>
    </location>
</feature>
<dbReference type="RefSeq" id="WP_016452968.1">
    <property type="nucleotide sequence ID" value="NZ_CP065748.1"/>
</dbReference>
<dbReference type="EMBL" id="CP065748">
    <property type="protein sequence ID" value="QPS83292.1"/>
    <property type="molecule type" value="Genomic_DNA"/>
</dbReference>
<evidence type="ECO:0000256" key="1">
    <source>
        <dbReference type="ARBA" id="ARBA00022612"/>
    </source>
</evidence>
<keyword evidence="5" id="KW-1185">Reference proteome</keyword>
<evidence type="ECO:0000256" key="2">
    <source>
        <dbReference type="SAM" id="MobiDB-lite"/>
    </source>
</evidence>
<dbReference type="PANTHER" id="PTHR37813">
    <property type="entry name" value="FELS-2 PROPHAGE PROTEIN"/>
    <property type="match status" value="1"/>
</dbReference>
<accession>A0A7T2YWK8</accession>
<dbReference type="KEGG" id="dla:I6G47_09580"/>
<sequence length="952" mass="99023">MAFKPIEIIINAKDNASAVFGRLQTLIAAVGAAILSYFGVSAFAGAVKGAANFEEAMSRVKAATDGTAEEMAALRKAAEDAGANTKYTSVEAAGALENLAKAGLSAKDSVAALPAVLSLAQAGDIALGQASEYVTKAVMGMGLSFNDAGRVADVLAKGANATNTSVEGLAQALSYAAPVANTLGISLESTVAIIGKFADAGIDASRAGTALNSVLSQFANPASQFRRELASAGIITNDFEKALHELAAKGPEGARAINAVGLEAGPALRALLNQGMGALDELTGKLRDAEGSAASTAKTMSDNLNGSIKGLSSVWDSLTTALATPVLPVLKQAFEELATALRGIVADGTVTKFGDSIATAFKNGIDYVRQFLLTIDFQVVITKLQTFAEETNAAFAKVGEYATNAGNTLQLVWGVMTAGSNAVLTVIYGLGTVFAEVASGIMTGVSKLRAGLASVTFGSLSESFKLAAADAVLAAEGFSDAAQAMRDKAAQSLQDTADAAQKARDGFFGLAGTMDQTAGSAQQSDRAMSRMTEVLTRAADANTAARQAIEKKARADEAARIAAQQHRDALVQLRAEYQQFVQAGDLDAAGAKLEQINKKLRETPGAAADAGKAAQDAAEQLKAAFDRLGVVSSQALKDQATNARRDYEIIKNSGVATAEDLSGAFKKAAEDAIAANKGVAPSWVAAEAAARGVRIEVGEGGKSVVTLRNEFERAASTSGSASANIRNQWGGVRNSINEASDAAREFKQRMNDKYGRPGQNGSNGEQLGDGVQQIGSGGAQFRNKDGFTSDAKGNVQQQWVWTRAAIIEYLQQAGLDELLAEDLAKQFTNADGTVPYVANDAQKRWGGQFGTLAQALGNMADYYKYGDGKFEANQRVAFLKGTESGATPKSAPEVERPSNNSMFGSQSVTINLQVNGQDQGRIRTDTEGEQTMQRAMRSLMSELERAKSLTGS</sequence>
<evidence type="ECO:0000313" key="5">
    <source>
        <dbReference type="Proteomes" id="UP000595064"/>
    </source>
</evidence>
<keyword evidence="1" id="KW-1188">Viral release from host cell</keyword>
<feature type="domain" description="Phage tail tape measure protein" evidence="3">
    <location>
        <begin position="75"/>
        <end position="243"/>
    </location>
</feature>
<evidence type="ECO:0000259" key="3">
    <source>
        <dbReference type="Pfam" id="PF10145"/>
    </source>
</evidence>
<reference evidence="4 5" key="1">
    <citation type="submission" date="2020-12" db="EMBL/GenBank/DDBJ databases">
        <title>FDA dAtabase for Regulatory Grade micrObial Sequences (FDA-ARGOS): Supporting development and validation of Infectious Disease Dx tests.</title>
        <authorList>
            <person name="Sproer C."/>
            <person name="Gronow S."/>
            <person name="Severitt S."/>
            <person name="Schroder I."/>
            <person name="Tallon L."/>
            <person name="Sadzewicz L."/>
            <person name="Zhao X."/>
            <person name="Boylan J."/>
            <person name="Ott S."/>
            <person name="Bowen H."/>
            <person name="Vavikolanu K."/>
            <person name="Mehta A."/>
            <person name="Aluvathingal J."/>
            <person name="Nadendla S."/>
            <person name="Lowell S."/>
            <person name="Myers T."/>
            <person name="Yan Y."/>
            <person name="Sichtig H."/>
        </authorList>
    </citation>
    <scope>NUCLEOTIDE SEQUENCE [LARGE SCALE GENOMIC DNA]</scope>
    <source>
        <strain evidence="4 5">FDAARGOS_890</strain>
    </source>
</reference>
<evidence type="ECO:0000313" key="4">
    <source>
        <dbReference type="EMBL" id="QPS83292.1"/>
    </source>
</evidence>
<protein>
    <submittedName>
        <fullName evidence="4">Phage tail tape measure protein</fullName>
    </submittedName>
</protein>
<dbReference type="Pfam" id="PF10145">
    <property type="entry name" value="PhageMin_Tail"/>
    <property type="match status" value="1"/>
</dbReference>
<dbReference type="AlphaFoldDB" id="A0A7T2YWK8"/>
<dbReference type="Proteomes" id="UP000595064">
    <property type="component" value="Chromosome"/>
</dbReference>
<organism evidence="4 5">
    <name type="scientific">Delftia lacustris</name>
    <dbReference type="NCBI Taxonomy" id="558537"/>
    <lineage>
        <taxon>Bacteria</taxon>
        <taxon>Pseudomonadati</taxon>
        <taxon>Pseudomonadota</taxon>
        <taxon>Betaproteobacteria</taxon>
        <taxon>Burkholderiales</taxon>
        <taxon>Comamonadaceae</taxon>
        <taxon>Delftia</taxon>
    </lineage>
</organism>